<dbReference type="GO" id="GO:0000150">
    <property type="term" value="F:DNA strand exchange activity"/>
    <property type="evidence" value="ECO:0007669"/>
    <property type="project" value="InterPro"/>
</dbReference>
<name>A8MDJ6_CALMQ</name>
<dbReference type="Gene3D" id="3.40.50.1390">
    <property type="entry name" value="Resolvase, N-terminal catalytic domain"/>
    <property type="match status" value="1"/>
</dbReference>
<accession>A8MDJ6</accession>
<dbReference type="InterPro" id="IPR006118">
    <property type="entry name" value="Recombinase_CS"/>
</dbReference>
<dbReference type="Pfam" id="PF00239">
    <property type="entry name" value="Resolvase"/>
    <property type="match status" value="1"/>
</dbReference>
<evidence type="ECO:0000259" key="4">
    <source>
        <dbReference type="PROSITE" id="PS51736"/>
    </source>
</evidence>
<keyword evidence="2" id="KW-0238">DNA-binding</keyword>
<reference evidence="5 6" key="1">
    <citation type="submission" date="2007-10" db="EMBL/GenBank/DDBJ databases">
        <title>Complete sequence of Caldivirga maquilingensis IC-167.</title>
        <authorList>
            <consortium name="US DOE Joint Genome Institute"/>
            <person name="Copeland A."/>
            <person name="Lucas S."/>
            <person name="Lapidus A."/>
            <person name="Barry K."/>
            <person name="Glavina del Rio T."/>
            <person name="Dalin E."/>
            <person name="Tice H."/>
            <person name="Pitluck S."/>
            <person name="Saunders E."/>
            <person name="Brettin T."/>
            <person name="Bruce D."/>
            <person name="Detter J.C."/>
            <person name="Han C."/>
            <person name="Schmutz J."/>
            <person name="Larimer F."/>
            <person name="Land M."/>
            <person name="Hauser L."/>
            <person name="Kyrpides N."/>
            <person name="Ivanova N."/>
            <person name="Biddle J.F."/>
            <person name="Zhang Z."/>
            <person name="Fitz-Gibbon S.T."/>
            <person name="Lowe T.M."/>
            <person name="Saltikov C."/>
            <person name="House C.H."/>
            <person name="Richardson P."/>
        </authorList>
    </citation>
    <scope>NUCLEOTIDE SEQUENCE [LARGE SCALE GENOMIC DNA]</scope>
    <source>
        <strain evidence="6">ATCC 700844 / DSM 13496 / JCM 10307 / IC-167</strain>
    </source>
</reference>
<keyword evidence="6" id="KW-1185">Reference proteome</keyword>
<dbReference type="PANTHER" id="PTHR30461">
    <property type="entry name" value="DNA-INVERTASE FROM LAMBDOID PROPHAGE"/>
    <property type="match status" value="1"/>
</dbReference>
<dbReference type="GO" id="GO:0003677">
    <property type="term" value="F:DNA binding"/>
    <property type="evidence" value="ECO:0007669"/>
    <property type="project" value="UniProtKB-KW"/>
</dbReference>
<evidence type="ECO:0000256" key="1">
    <source>
        <dbReference type="ARBA" id="ARBA00022908"/>
    </source>
</evidence>
<dbReference type="InterPro" id="IPR036162">
    <property type="entry name" value="Resolvase-like_N_sf"/>
</dbReference>
<dbReference type="Proteomes" id="UP000001137">
    <property type="component" value="Chromosome"/>
</dbReference>
<organism evidence="5 6">
    <name type="scientific">Caldivirga maquilingensis (strain ATCC 700844 / DSM 13496 / JCM 10307 / IC-167)</name>
    <dbReference type="NCBI Taxonomy" id="397948"/>
    <lineage>
        <taxon>Archaea</taxon>
        <taxon>Thermoproteota</taxon>
        <taxon>Thermoprotei</taxon>
        <taxon>Thermoproteales</taxon>
        <taxon>Thermoproteaceae</taxon>
        <taxon>Caldivirga</taxon>
    </lineage>
</organism>
<evidence type="ECO:0000313" key="5">
    <source>
        <dbReference type="EMBL" id="ABW01852.1"/>
    </source>
</evidence>
<dbReference type="STRING" id="397948.Cmaq_1021"/>
<dbReference type="InterPro" id="IPR006119">
    <property type="entry name" value="Resolv_N"/>
</dbReference>
<dbReference type="CDD" id="cd00338">
    <property type="entry name" value="Ser_Recombinase"/>
    <property type="match status" value="1"/>
</dbReference>
<dbReference type="SUPFAM" id="SSF53041">
    <property type="entry name" value="Resolvase-like"/>
    <property type="match status" value="1"/>
</dbReference>
<sequence>MVNAVSYLRVSTEEQELGLDAQREGVVKFASMRGIEVKEFFIDQGVSGSVPALERTGFRRAVDYAKANGVNLIVVYSLDRLSRSFTDLFNLLRRLDEDGISIISVREEFLQDLNPMVRRLVLSILAWAADYERYLIRERTRAALRAKGIVKATRIDPSLAKAVTALYQYGESIRSISSKVGLSERQVRKILYSNGALTPPPGTCPRCFHRLKWDEQYNTWYCPNCGYLKP</sequence>
<dbReference type="AlphaFoldDB" id="A8MDJ6"/>
<evidence type="ECO:0000313" key="6">
    <source>
        <dbReference type="Proteomes" id="UP000001137"/>
    </source>
</evidence>
<dbReference type="PROSITE" id="PS51736">
    <property type="entry name" value="RECOMBINASES_3"/>
    <property type="match status" value="1"/>
</dbReference>
<dbReference type="RefSeq" id="WP_012186071.1">
    <property type="nucleotide sequence ID" value="NC_009954.1"/>
</dbReference>
<evidence type="ECO:0000256" key="2">
    <source>
        <dbReference type="ARBA" id="ARBA00023125"/>
    </source>
</evidence>
<proteinExistence type="predicted"/>
<keyword evidence="1" id="KW-0229">DNA integration</keyword>
<dbReference type="KEGG" id="cma:Cmaq_1021"/>
<dbReference type="OrthoDB" id="24728at2157"/>
<dbReference type="GO" id="GO:0015074">
    <property type="term" value="P:DNA integration"/>
    <property type="evidence" value="ECO:0007669"/>
    <property type="project" value="UniProtKB-KW"/>
</dbReference>
<feature type="domain" description="Resolvase/invertase-type recombinase catalytic" evidence="4">
    <location>
        <begin position="3"/>
        <end position="151"/>
    </location>
</feature>
<dbReference type="GeneID" id="25393788"/>
<dbReference type="HOGENOM" id="CLU_1105243_0_0_2"/>
<dbReference type="eggNOG" id="arCOG03162">
    <property type="taxonomic scope" value="Archaea"/>
</dbReference>
<protein>
    <submittedName>
        <fullName evidence="5">Resolvase domain</fullName>
    </submittedName>
</protein>
<dbReference type="SMART" id="SM00857">
    <property type="entry name" value="Resolvase"/>
    <property type="match status" value="1"/>
</dbReference>
<dbReference type="PROSITE" id="PS00397">
    <property type="entry name" value="RECOMBINASES_1"/>
    <property type="match status" value="1"/>
</dbReference>
<dbReference type="EMBL" id="CP000852">
    <property type="protein sequence ID" value="ABW01852.1"/>
    <property type="molecule type" value="Genomic_DNA"/>
</dbReference>
<keyword evidence="3" id="KW-0233">DNA recombination</keyword>
<gene>
    <name evidence="5" type="ordered locus">Cmaq_1021</name>
</gene>
<dbReference type="PANTHER" id="PTHR30461:SF2">
    <property type="entry name" value="SERINE RECOMBINASE PINE-RELATED"/>
    <property type="match status" value="1"/>
</dbReference>
<evidence type="ECO:0000256" key="3">
    <source>
        <dbReference type="ARBA" id="ARBA00023172"/>
    </source>
</evidence>
<dbReference type="InterPro" id="IPR050639">
    <property type="entry name" value="SSR_resolvase"/>
</dbReference>